<dbReference type="RefSeq" id="WP_146855806.1">
    <property type="nucleotide sequence ID" value="NZ_BKAG01000075.1"/>
</dbReference>
<proteinExistence type="predicted"/>
<dbReference type="Proteomes" id="UP000321577">
    <property type="component" value="Unassembled WGS sequence"/>
</dbReference>
<dbReference type="AlphaFoldDB" id="A0A512MHG1"/>
<dbReference type="EMBL" id="BKAG01000075">
    <property type="protein sequence ID" value="GEP46177.1"/>
    <property type="molecule type" value="Genomic_DNA"/>
</dbReference>
<gene>
    <name evidence="2" type="ORF">BGE01nite_54680</name>
</gene>
<evidence type="ECO:0000256" key="1">
    <source>
        <dbReference type="SAM" id="SignalP"/>
    </source>
</evidence>
<keyword evidence="1" id="KW-0732">Signal</keyword>
<name>A0A512MHG1_9BACT</name>
<keyword evidence="3" id="KW-1185">Reference proteome</keyword>
<evidence type="ECO:0000313" key="3">
    <source>
        <dbReference type="Proteomes" id="UP000321577"/>
    </source>
</evidence>
<organism evidence="2 3">
    <name type="scientific">Brevifollis gellanilyticus</name>
    <dbReference type="NCBI Taxonomy" id="748831"/>
    <lineage>
        <taxon>Bacteria</taxon>
        <taxon>Pseudomonadati</taxon>
        <taxon>Verrucomicrobiota</taxon>
        <taxon>Verrucomicrobiia</taxon>
        <taxon>Verrucomicrobiales</taxon>
        <taxon>Verrucomicrobiaceae</taxon>
    </lineage>
</organism>
<feature type="chain" id="PRO_5021732756" evidence="1">
    <location>
        <begin position="20"/>
        <end position="156"/>
    </location>
</feature>
<accession>A0A512MHG1</accession>
<reference evidence="2 3" key="1">
    <citation type="submission" date="2019-07" db="EMBL/GenBank/DDBJ databases">
        <title>Whole genome shotgun sequence of Brevifollis gellanilyticus NBRC 108608.</title>
        <authorList>
            <person name="Hosoyama A."/>
            <person name="Uohara A."/>
            <person name="Ohji S."/>
            <person name="Ichikawa N."/>
        </authorList>
    </citation>
    <scope>NUCLEOTIDE SEQUENCE [LARGE SCALE GENOMIC DNA]</scope>
    <source>
        <strain evidence="2 3">NBRC 108608</strain>
    </source>
</reference>
<evidence type="ECO:0000313" key="2">
    <source>
        <dbReference type="EMBL" id="GEP46177.1"/>
    </source>
</evidence>
<sequence>MKALLLLSVLISLASPALARIGETPEQCEARYGKPVKIEEEGQAFRYRKAGFNVTCVFRNGACVHMAFSHVADAQNEVAPMSESEITTLLTANGSGKTWVKDEKASSPDSGVWTCGELKASYAGYGLNSLHINTKAFRDEKEAEKNGKPKDPLKDF</sequence>
<feature type="signal peptide" evidence="1">
    <location>
        <begin position="1"/>
        <end position="19"/>
    </location>
</feature>
<protein>
    <submittedName>
        <fullName evidence="2">Uncharacterized protein</fullName>
    </submittedName>
</protein>
<comment type="caution">
    <text evidence="2">The sequence shown here is derived from an EMBL/GenBank/DDBJ whole genome shotgun (WGS) entry which is preliminary data.</text>
</comment>